<dbReference type="Proteomes" id="UP001139485">
    <property type="component" value="Unassembled WGS sequence"/>
</dbReference>
<evidence type="ECO:0000313" key="8">
    <source>
        <dbReference type="Proteomes" id="UP001139485"/>
    </source>
</evidence>
<comment type="subcellular location">
    <subcellularLocation>
        <location evidence="1">Cell membrane</location>
        <topology evidence="1">Multi-pass membrane protein</topology>
    </subcellularLocation>
</comment>
<name>A0A9X2D4Q6_9ACTN</name>
<dbReference type="PANTHER" id="PTHR39087">
    <property type="entry name" value="UPF0104 MEMBRANE PROTEIN MJ1595"/>
    <property type="match status" value="1"/>
</dbReference>
<dbReference type="InterPro" id="IPR022791">
    <property type="entry name" value="L-PG_synthase/AglD"/>
</dbReference>
<dbReference type="RefSeq" id="WP_250826150.1">
    <property type="nucleotide sequence ID" value="NZ_JAMOIL010000002.1"/>
</dbReference>
<dbReference type="PANTHER" id="PTHR39087:SF2">
    <property type="entry name" value="UPF0104 MEMBRANE PROTEIN MJ1595"/>
    <property type="match status" value="1"/>
</dbReference>
<keyword evidence="5 6" id="KW-0472">Membrane</keyword>
<feature type="transmembrane region" description="Helical" evidence="6">
    <location>
        <begin position="247"/>
        <end position="280"/>
    </location>
</feature>
<gene>
    <name evidence="7" type="ORF">M8330_03120</name>
</gene>
<dbReference type="EMBL" id="JAMOIL010000002">
    <property type="protein sequence ID" value="MCM0619288.1"/>
    <property type="molecule type" value="Genomic_DNA"/>
</dbReference>
<sequence>MTHPAAPLPTGRQPAQVPPVDRPPAGWALLRHGLPAALGIAAVALLAPRLAGVPWASVLGVVTGVPALWLVALVLLWAAGLAAHTVTLTAAMPGLTHRRAATLSLTGSFVANVLPLGGAAGVAANSMVARRWGFSGHDVAAYTVVTNVWDVLAKLLVAAVAALYVLQAGLALPGLGLVGGVAGGLVVVVGALLASDALTRQLATVLDAAERLLLRRSGPRVGAAVLRTRRTAAATARRRWAGLSVGMLGYTALLALLLALCLHVAGAGVPLVGLAAGFAVERVLTLAALTPGGLGPVELGLTTVLVAAGGAPVGVVAGVLLYRLLTFALEIPVGGAWLAGWWWTTGRRSAAPARDGLALAAGEGSSR</sequence>
<evidence type="ECO:0000256" key="5">
    <source>
        <dbReference type="ARBA" id="ARBA00023136"/>
    </source>
</evidence>
<dbReference type="AlphaFoldDB" id="A0A9X2D4Q6"/>
<feature type="transmembrane region" description="Helical" evidence="6">
    <location>
        <begin position="300"/>
        <end position="322"/>
    </location>
</feature>
<keyword evidence="4 6" id="KW-1133">Transmembrane helix</keyword>
<organism evidence="7 8">
    <name type="scientific">Nocardioides bruguierae</name>
    <dbReference type="NCBI Taxonomy" id="2945102"/>
    <lineage>
        <taxon>Bacteria</taxon>
        <taxon>Bacillati</taxon>
        <taxon>Actinomycetota</taxon>
        <taxon>Actinomycetes</taxon>
        <taxon>Propionibacteriales</taxon>
        <taxon>Nocardioidaceae</taxon>
        <taxon>Nocardioides</taxon>
    </lineage>
</organism>
<accession>A0A9X2D4Q6</accession>
<feature type="transmembrane region" description="Helical" evidence="6">
    <location>
        <begin position="59"/>
        <end position="83"/>
    </location>
</feature>
<evidence type="ECO:0000256" key="6">
    <source>
        <dbReference type="SAM" id="Phobius"/>
    </source>
</evidence>
<keyword evidence="3 6" id="KW-0812">Transmembrane</keyword>
<evidence type="ECO:0000313" key="7">
    <source>
        <dbReference type="EMBL" id="MCM0619288.1"/>
    </source>
</evidence>
<feature type="transmembrane region" description="Helical" evidence="6">
    <location>
        <begin position="28"/>
        <end position="47"/>
    </location>
</feature>
<keyword evidence="2" id="KW-1003">Cell membrane</keyword>
<dbReference type="Pfam" id="PF03706">
    <property type="entry name" value="LPG_synthase_TM"/>
    <property type="match status" value="1"/>
</dbReference>
<evidence type="ECO:0000256" key="4">
    <source>
        <dbReference type="ARBA" id="ARBA00022989"/>
    </source>
</evidence>
<protein>
    <submittedName>
        <fullName evidence="7">Flippase-like domain-containing protein</fullName>
    </submittedName>
</protein>
<evidence type="ECO:0000256" key="2">
    <source>
        <dbReference type="ARBA" id="ARBA00022475"/>
    </source>
</evidence>
<feature type="transmembrane region" description="Helical" evidence="6">
    <location>
        <begin position="139"/>
        <end position="164"/>
    </location>
</feature>
<feature type="transmembrane region" description="Helical" evidence="6">
    <location>
        <begin position="103"/>
        <end position="127"/>
    </location>
</feature>
<proteinExistence type="predicted"/>
<keyword evidence="8" id="KW-1185">Reference proteome</keyword>
<comment type="caution">
    <text evidence="7">The sequence shown here is derived from an EMBL/GenBank/DDBJ whole genome shotgun (WGS) entry which is preliminary data.</text>
</comment>
<feature type="transmembrane region" description="Helical" evidence="6">
    <location>
        <begin position="170"/>
        <end position="194"/>
    </location>
</feature>
<evidence type="ECO:0000256" key="3">
    <source>
        <dbReference type="ARBA" id="ARBA00022692"/>
    </source>
</evidence>
<reference evidence="7" key="1">
    <citation type="submission" date="2022-05" db="EMBL/GenBank/DDBJ databases">
        <authorList>
            <person name="Tuo L."/>
        </authorList>
    </citation>
    <scope>NUCLEOTIDE SEQUENCE</scope>
    <source>
        <strain evidence="7">BSK12Z-4</strain>
    </source>
</reference>
<evidence type="ECO:0000256" key="1">
    <source>
        <dbReference type="ARBA" id="ARBA00004651"/>
    </source>
</evidence>
<dbReference type="GO" id="GO:0005886">
    <property type="term" value="C:plasma membrane"/>
    <property type="evidence" value="ECO:0007669"/>
    <property type="project" value="UniProtKB-SubCell"/>
</dbReference>